<dbReference type="Proteomes" id="UP000050465">
    <property type="component" value="Unassembled WGS sequence"/>
</dbReference>
<reference evidence="1 2" key="1">
    <citation type="submission" date="2015-09" db="EMBL/GenBank/DDBJ databases">
        <title>Identification and resolution of microdiversity through metagenomic sequencing of parallel consortia.</title>
        <authorList>
            <person name="Nelson W.C."/>
            <person name="Romine M.F."/>
            <person name="Lindemann S.R."/>
        </authorList>
    </citation>
    <scope>NUCLEOTIDE SEQUENCE [LARGE SCALE GENOMIC DNA]</scope>
    <source>
        <strain evidence="1">Ana</strain>
    </source>
</reference>
<dbReference type="EMBL" id="LJZR01000075">
    <property type="protein sequence ID" value="KPQ31968.1"/>
    <property type="molecule type" value="Genomic_DNA"/>
</dbReference>
<sequence>MDSKLALPAAQTSAAASAPIQIGAVAYAQPPETIDLAELWEQNTSMAKQQIRFLAPGHKRPEMVAHGVGHWWIGPGLNDFDAHLIQACQNRKRKFQQADTLADAKTFINNMIRNGDWANFALRCDEALALRQRDTRLSVAAAEGVPPATSRSPCERSFAERRESALGLARFKLAQGLTEQARAIAQQFGLTAAEVGLSADVTFGHSCISQAA</sequence>
<comment type="caution">
    <text evidence="1">The sequence shown here is derived from an EMBL/GenBank/DDBJ whole genome shotgun (WGS) entry which is preliminary data.</text>
</comment>
<evidence type="ECO:0000313" key="1">
    <source>
        <dbReference type="EMBL" id="KPQ31968.1"/>
    </source>
</evidence>
<dbReference type="STRING" id="1666911.HLUCCA11_22660"/>
<name>A0A0P7ZBD6_9CYAN</name>
<protein>
    <submittedName>
        <fullName evidence="1">Tetratricopeptide repeat</fullName>
    </submittedName>
</protein>
<gene>
    <name evidence="1" type="ORF">HLUCCA11_22660</name>
</gene>
<proteinExistence type="predicted"/>
<dbReference type="AlphaFoldDB" id="A0A0P7ZBD6"/>
<organism evidence="1 2">
    <name type="scientific">Phormidesmis priestleyi Ana</name>
    <dbReference type="NCBI Taxonomy" id="1666911"/>
    <lineage>
        <taxon>Bacteria</taxon>
        <taxon>Bacillati</taxon>
        <taxon>Cyanobacteriota</taxon>
        <taxon>Cyanophyceae</taxon>
        <taxon>Leptolyngbyales</taxon>
        <taxon>Leptolyngbyaceae</taxon>
        <taxon>Phormidesmis</taxon>
    </lineage>
</organism>
<evidence type="ECO:0000313" key="2">
    <source>
        <dbReference type="Proteomes" id="UP000050465"/>
    </source>
</evidence>
<accession>A0A0P7ZBD6</accession>